<dbReference type="RefSeq" id="WP_379758181.1">
    <property type="nucleotide sequence ID" value="NZ_JBHSMR010000013.1"/>
</dbReference>
<dbReference type="EMBL" id="JBHSMR010000013">
    <property type="protein sequence ID" value="MFC5479881.1"/>
    <property type="molecule type" value="Genomic_DNA"/>
</dbReference>
<accession>A0ABW0MTH4</accession>
<reference evidence="2" key="1">
    <citation type="journal article" date="2019" name="Int. J. Syst. Evol. Microbiol.">
        <title>The Global Catalogue of Microorganisms (GCM) 10K type strain sequencing project: providing services to taxonomists for standard genome sequencing and annotation.</title>
        <authorList>
            <consortium name="The Broad Institute Genomics Platform"/>
            <consortium name="The Broad Institute Genome Sequencing Center for Infectious Disease"/>
            <person name="Wu L."/>
            <person name="Ma J."/>
        </authorList>
    </citation>
    <scope>NUCLEOTIDE SEQUENCE [LARGE SCALE GENOMIC DNA]</scope>
    <source>
        <strain evidence="2">CCUG 43111</strain>
    </source>
</reference>
<gene>
    <name evidence="1" type="ORF">ACFPQ5_16905</name>
</gene>
<proteinExistence type="predicted"/>
<evidence type="ECO:0008006" key="3">
    <source>
        <dbReference type="Google" id="ProtNLM"/>
    </source>
</evidence>
<name>A0ABW0MTH4_9BURK</name>
<protein>
    <recommendedName>
        <fullName evidence="3">Bacterial Pleckstrin homology domain-containing protein</fullName>
    </recommendedName>
</protein>
<evidence type="ECO:0000313" key="1">
    <source>
        <dbReference type="EMBL" id="MFC5479881.1"/>
    </source>
</evidence>
<sequence length="118" mass="12898">MPVLELTKDELVVHLKAWEALASLQRSIRIPLANVRGASEDEGFRGRALGLRAPGTGLPGILHAGTYYKDGDRQFVFIGPKTHPVVIELANEKWSRIVLGVEDARRTAAEVSHAIAPH</sequence>
<evidence type="ECO:0000313" key="2">
    <source>
        <dbReference type="Proteomes" id="UP001596101"/>
    </source>
</evidence>
<comment type="caution">
    <text evidence="1">The sequence shown here is derived from an EMBL/GenBank/DDBJ whole genome shotgun (WGS) entry which is preliminary data.</text>
</comment>
<dbReference type="Proteomes" id="UP001596101">
    <property type="component" value="Unassembled WGS sequence"/>
</dbReference>
<keyword evidence="2" id="KW-1185">Reference proteome</keyword>
<organism evidence="1 2">
    <name type="scientific">Massilia suwonensis</name>
    <dbReference type="NCBI Taxonomy" id="648895"/>
    <lineage>
        <taxon>Bacteria</taxon>
        <taxon>Pseudomonadati</taxon>
        <taxon>Pseudomonadota</taxon>
        <taxon>Betaproteobacteria</taxon>
        <taxon>Burkholderiales</taxon>
        <taxon>Oxalobacteraceae</taxon>
        <taxon>Telluria group</taxon>
        <taxon>Massilia</taxon>
    </lineage>
</organism>